<proteinExistence type="predicted"/>
<dbReference type="RefSeq" id="WP_108030174.1">
    <property type="nucleotide sequence ID" value="NZ_SZPT01000001.1"/>
</dbReference>
<reference evidence="2 3" key="1">
    <citation type="submission" date="2019-04" db="EMBL/GenBank/DDBJ databases">
        <title>Lysinibacillus genome sequencing.</title>
        <authorList>
            <person name="Dunlap C."/>
        </authorList>
    </citation>
    <scope>NUCLEOTIDE SEQUENCE [LARGE SCALE GENOMIC DNA]</scope>
    <source>
        <strain evidence="2 3">KCTC 33042</strain>
    </source>
</reference>
<dbReference type="InterPro" id="IPR027417">
    <property type="entry name" value="P-loop_NTPase"/>
</dbReference>
<dbReference type="PANTHER" id="PTHR30050:SF4">
    <property type="entry name" value="ATP-BINDING PROTEIN RV3427C IN INSERTION SEQUENCE-RELATED"/>
    <property type="match status" value="1"/>
</dbReference>
<dbReference type="Proteomes" id="UP000308330">
    <property type="component" value="Unassembled WGS sequence"/>
</dbReference>
<evidence type="ECO:0000313" key="2">
    <source>
        <dbReference type="EMBL" id="TKI50746.1"/>
    </source>
</evidence>
<name>A0ABY2T416_9BACI</name>
<dbReference type="Pfam" id="PF01695">
    <property type="entry name" value="IstB_IS21"/>
    <property type="match status" value="1"/>
</dbReference>
<keyword evidence="3" id="KW-1185">Reference proteome</keyword>
<evidence type="ECO:0000313" key="3">
    <source>
        <dbReference type="Proteomes" id="UP000308330"/>
    </source>
</evidence>
<accession>A0ABY2T416</accession>
<sequence length="269" mass="31188">MSSSNETNEHGEDKCPKCKGTEFVFSHYETMGSQKYEIHKPCDCREVNRWKRRFKNALIPEEFVHANFENYVCDTDMQQRMFSMVKAYLDAFPVTRDELKTQGAQNIGFIATIGEQRIRALPPNERLELKNRHNNFGIGKTHLQIALSKQLIKKGFNVLVVSDVAFMDEMMAAKRMNDNSETYYALLNNVLSADVLVWDDVGKAKWTEAREGLYYYIIDERYKRKLPIIFNSNEDRATIAERIGYASASRLLDKNGDVLETEGTDWRLK</sequence>
<dbReference type="InterPro" id="IPR002611">
    <property type="entry name" value="IstB_ATP-bd"/>
</dbReference>
<dbReference type="Gene3D" id="3.40.50.300">
    <property type="entry name" value="P-loop containing nucleotide triphosphate hydrolases"/>
    <property type="match status" value="1"/>
</dbReference>
<dbReference type="EMBL" id="SZPT01000001">
    <property type="protein sequence ID" value="TKI50746.1"/>
    <property type="molecule type" value="Genomic_DNA"/>
</dbReference>
<evidence type="ECO:0000259" key="1">
    <source>
        <dbReference type="Pfam" id="PF01695"/>
    </source>
</evidence>
<gene>
    <name evidence="2" type="ORF">FC748_05010</name>
</gene>
<dbReference type="PANTHER" id="PTHR30050">
    <property type="entry name" value="CHROMOSOMAL REPLICATION INITIATOR PROTEIN DNAA"/>
    <property type="match status" value="1"/>
</dbReference>
<protein>
    <submittedName>
        <fullName evidence="2">DNA replication protein</fullName>
    </submittedName>
</protein>
<feature type="domain" description="IstB-like ATP-binding" evidence="1">
    <location>
        <begin position="137"/>
        <end position="244"/>
    </location>
</feature>
<dbReference type="SUPFAM" id="SSF52540">
    <property type="entry name" value="P-loop containing nucleoside triphosphate hydrolases"/>
    <property type="match status" value="1"/>
</dbReference>
<organism evidence="2 3">
    <name type="scientific">Lysinibacillus tabacifolii</name>
    <dbReference type="NCBI Taxonomy" id="1173107"/>
    <lineage>
        <taxon>Bacteria</taxon>
        <taxon>Bacillati</taxon>
        <taxon>Bacillota</taxon>
        <taxon>Bacilli</taxon>
        <taxon>Bacillales</taxon>
        <taxon>Bacillaceae</taxon>
        <taxon>Lysinibacillus</taxon>
    </lineage>
</organism>
<comment type="caution">
    <text evidence="2">The sequence shown here is derived from an EMBL/GenBank/DDBJ whole genome shotgun (WGS) entry which is preliminary data.</text>
</comment>